<organism evidence="4 5">
    <name type="scientific">Proteobacteria bacterium 228</name>
    <dbReference type="NCBI Taxonomy" id="2083153"/>
    <lineage>
        <taxon>Bacteria</taxon>
        <taxon>Pseudomonadati</taxon>
        <taxon>Pseudomonadota</taxon>
    </lineage>
</organism>
<dbReference type="SUPFAM" id="SSF56784">
    <property type="entry name" value="HAD-like"/>
    <property type="match status" value="1"/>
</dbReference>
<dbReference type="GO" id="GO:0000287">
    <property type="term" value="F:magnesium ion binding"/>
    <property type="evidence" value="ECO:0007669"/>
    <property type="project" value="TreeGrafter"/>
</dbReference>
<dbReference type="Proteomes" id="UP000238196">
    <property type="component" value="Unassembled WGS sequence"/>
</dbReference>
<reference evidence="4 5" key="1">
    <citation type="submission" date="2018-02" db="EMBL/GenBank/DDBJ databases">
        <title>novel marine gammaproteobacteria from coastal saline agro ecosystem.</title>
        <authorList>
            <person name="Krishnan R."/>
            <person name="Ramesh Kumar N."/>
        </authorList>
    </citation>
    <scope>NUCLEOTIDE SEQUENCE [LARGE SCALE GENOMIC DNA]</scope>
    <source>
        <strain evidence="4 5">228</strain>
    </source>
</reference>
<dbReference type="InterPro" id="IPR023214">
    <property type="entry name" value="HAD_sf"/>
</dbReference>
<dbReference type="GO" id="GO:0050531">
    <property type="term" value="F:mannosyl-3-phosphoglycerate phosphatase activity"/>
    <property type="evidence" value="ECO:0007669"/>
    <property type="project" value="InterPro"/>
</dbReference>
<evidence type="ECO:0000256" key="1">
    <source>
        <dbReference type="ARBA" id="ARBA00022723"/>
    </source>
</evidence>
<keyword evidence="1" id="KW-0479">Metal-binding</keyword>
<dbReference type="GO" id="GO:0051479">
    <property type="term" value="P:mannosylglycerate biosynthetic process"/>
    <property type="evidence" value="ECO:0007669"/>
    <property type="project" value="InterPro"/>
</dbReference>
<dbReference type="Gene3D" id="3.30.980.20">
    <property type="entry name" value="Putative mannosyl-3-phosphoglycerate phosphatase, domain 2"/>
    <property type="match status" value="1"/>
</dbReference>
<dbReference type="Gene3D" id="3.40.50.1000">
    <property type="entry name" value="HAD superfamily/HAD-like"/>
    <property type="match status" value="1"/>
</dbReference>
<evidence type="ECO:0000313" key="5">
    <source>
        <dbReference type="Proteomes" id="UP000238196"/>
    </source>
</evidence>
<keyword evidence="3" id="KW-0460">Magnesium</keyword>
<dbReference type="PANTHER" id="PTHR10000">
    <property type="entry name" value="PHOSPHOSERINE PHOSPHATASE"/>
    <property type="match status" value="1"/>
</dbReference>
<dbReference type="SFLD" id="SFLDG01140">
    <property type="entry name" value="C2.B:_Phosphomannomutase_and_P"/>
    <property type="match status" value="1"/>
</dbReference>
<gene>
    <name evidence="4" type="ORF">C4K68_17910</name>
</gene>
<evidence type="ECO:0000313" key="4">
    <source>
        <dbReference type="EMBL" id="PPC76050.1"/>
    </source>
</evidence>
<comment type="caution">
    <text evidence="4">The sequence shown here is derived from an EMBL/GenBank/DDBJ whole genome shotgun (WGS) entry which is preliminary data.</text>
</comment>
<dbReference type="PANTHER" id="PTHR10000:SF8">
    <property type="entry name" value="HAD SUPERFAMILY HYDROLASE-LIKE, TYPE 3"/>
    <property type="match status" value="1"/>
</dbReference>
<dbReference type="SFLD" id="SFLDS00003">
    <property type="entry name" value="Haloacid_Dehalogenase"/>
    <property type="match status" value="1"/>
</dbReference>
<sequence length="293" mass="32232">MHEPALEEIEVSLPDNLMVLTDLDGSLLDHHSYDWQPAAGWLRFLREQRVPVIANTSKTAAELGTLRQELGLTDYPCVVENGGCVLLPPGWRATADPAMDEQGWTRIHLGADYATLRRAVAALREEHGYAFRGFADLGVEGVQQSTGLPLAKAQQAHAREASEPLLWEDSEARLTAFRQALQQQGLSLVRGGRFYHVTGRSSKGVALTWLAGRYHQLHGVQPLTLALGDGANDLPMLATARYGVLIRGADYQPLLPSFMDDPSRLYRTASTGPTGWVEGLDYWLVAGLEHNNE</sequence>
<accession>A0A2S5KMT5</accession>
<dbReference type="InterPro" id="IPR036412">
    <property type="entry name" value="HAD-like_sf"/>
</dbReference>
<dbReference type="OrthoDB" id="193379at2"/>
<evidence type="ECO:0000256" key="3">
    <source>
        <dbReference type="ARBA" id="ARBA00022842"/>
    </source>
</evidence>
<dbReference type="InterPro" id="IPR006381">
    <property type="entry name" value="HAD-SF-IIB-MPGP"/>
</dbReference>
<dbReference type="GO" id="GO:0005829">
    <property type="term" value="C:cytosol"/>
    <property type="evidence" value="ECO:0007669"/>
    <property type="project" value="TreeGrafter"/>
</dbReference>
<dbReference type="EMBL" id="PRLP01000058">
    <property type="protein sequence ID" value="PPC76050.1"/>
    <property type="molecule type" value="Genomic_DNA"/>
</dbReference>
<dbReference type="SFLD" id="SFLDG01142">
    <property type="entry name" value="C2.B.2:_Mannosyl-3-phosphoglyc"/>
    <property type="match status" value="1"/>
</dbReference>
<keyword evidence="2" id="KW-0378">Hydrolase</keyword>
<evidence type="ECO:0000256" key="2">
    <source>
        <dbReference type="ARBA" id="ARBA00022801"/>
    </source>
</evidence>
<dbReference type="InterPro" id="IPR006379">
    <property type="entry name" value="HAD-SF_hydro_IIB"/>
</dbReference>
<dbReference type="NCBIfam" id="TIGR01484">
    <property type="entry name" value="HAD-SF-IIB"/>
    <property type="match status" value="1"/>
</dbReference>
<dbReference type="NCBIfam" id="TIGR01486">
    <property type="entry name" value="HAD-SF-IIB-MPGP"/>
    <property type="match status" value="1"/>
</dbReference>
<dbReference type="AlphaFoldDB" id="A0A2S5KMT5"/>
<name>A0A2S5KMT5_9PROT</name>
<dbReference type="Pfam" id="PF08282">
    <property type="entry name" value="Hydrolase_3"/>
    <property type="match status" value="1"/>
</dbReference>
<protein>
    <submittedName>
        <fullName evidence="4">Mannosyl-3-phosphoglycerate phosphatase-related protein</fullName>
    </submittedName>
</protein>
<proteinExistence type="predicted"/>